<reference evidence="1 2" key="1">
    <citation type="submission" date="2020-08" db="EMBL/GenBank/DDBJ databases">
        <title>The completed genome sequence of the pathogenic ascomycete fungus Penicillium digitatum.</title>
        <authorList>
            <person name="Wang M."/>
        </authorList>
    </citation>
    <scope>NUCLEOTIDE SEQUENCE [LARGE SCALE GENOMIC DNA]</scope>
    <source>
        <strain evidence="1 2">PdW03</strain>
    </source>
</reference>
<organism evidence="1 2">
    <name type="scientific">Penicillium digitatum</name>
    <name type="common">Green mold</name>
    <dbReference type="NCBI Taxonomy" id="36651"/>
    <lineage>
        <taxon>Eukaryota</taxon>
        <taxon>Fungi</taxon>
        <taxon>Dikarya</taxon>
        <taxon>Ascomycota</taxon>
        <taxon>Pezizomycotina</taxon>
        <taxon>Eurotiomycetes</taxon>
        <taxon>Eurotiomycetidae</taxon>
        <taxon>Eurotiales</taxon>
        <taxon>Aspergillaceae</taxon>
        <taxon>Penicillium</taxon>
    </lineage>
</organism>
<dbReference type="EMBL" id="CP060779">
    <property type="protein sequence ID" value="QQK47720.1"/>
    <property type="molecule type" value="Genomic_DNA"/>
</dbReference>
<dbReference type="RefSeq" id="XP_014538961.1">
    <property type="nucleotide sequence ID" value="XM_014683475.1"/>
</dbReference>
<gene>
    <name evidence="1" type="ORF">Pdw03_5355</name>
</gene>
<protein>
    <submittedName>
        <fullName evidence="1">Arabinanase/levansucrase/invertase</fullName>
    </submittedName>
</protein>
<dbReference type="OMA" id="FRESPNF"/>
<dbReference type="VEuPathDB" id="FungiDB:PDIP_02120"/>
<dbReference type="Proteomes" id="UP000595662">
    <property type="component" value="Chromosome 6"/>
</dbReference>
<proteinExistence type="predicted"/>
<accession>A0A7T7BPU5</accession>
<evidence type="ECO:0000313" key="1">
    <source>
        <dbReference type="EMBL" id="QQK47720.1"/>
    </source>
</evidence>
<dbReference type="KEGG" id="pdp:PDIP_02120"/>
<evidence type="ECO:0000313" key="2">
    <source>
        <dbReference type="Proteomes" id="UP000595662"/>
    </source>
</evidence>
<dbReference type="AlphaFoldDB" id="A0A7T7BPU5"/>
<dbReference type="GeneID" id="26228535"/>
<sequence>MENDPPTPKSPHSISWLSERTLSVSTASTTTLADPFSPMSIASPSLTPLDSTESPLLIKYAKVPFRESPNFHPHFIPLLRHLSSHLWPLVNCETGLEHLDFPRNMLAYNLLTSEQVDNLARHFHQVYPPVPATFNYPTYITPWIGTSEETTIDLPTRIKRMGKFFGLRGCEEDVDMEMDAVAQGKAGENGNGENMSESEDELLRQMELEWQQALQRAYAEESHRWNLK</sequence>
<name>A0A7T7BPU5_PENDI</name>